<accession>A0A932CQ87</accession>
<gene>
    <name evidence="1" type="ORF">HYY20_10950</name>
</gene>
<comment type="caution">
    <text evidence="1">The sequence shown here is derived from an EMBL/GenBank/DDBJ whole genome shotgun (WGS) entry which is preliminary data.</text>
</comment>
<name>A0A932CQ87_UNCTE</name>
<proteinExistence type="predicted"/>
<evidence type="ECO:0000313" key="1">
    <source>
        <dbReference type="EMBL" id="MBI2877389.1"/>
    </source>
</evidence>
<dbReference type="AlphaFoldDB" id="A0A932CQ87"/>
<sequence length="643" mass="75017">MREIRRWEPLESCQIVSCGQLSLRADLFYLLDYLDDNLVELTKREKAIPTPVVRKLNRLMTRFPPGEDAEADGRWVTFLSQLIRQMGFVSFDDSTRDRYDYESTYYDRRLRRRVRVYREEELALNQARYAQYLNGSDLEKERQITQALCQSLDNELYRFSPLVTSGDHLPQPLNRFTSFDWKLGAAGYMDLPQVREALLSLLGKLDPEVWYDFDDFVQFLKKDHYPLILDHKRRDRYNKANFYHSFEEYQSPEGRYSRDPSLRREIHDKLPDAFERVEGRYLAYFLENLPFLLGYVSLAKLPPEDVWEAFPFPEYRTLRGFCLTPKGKAVLSGNASYPFRRELKLLPNFDIHLHMPDFSEKILGRLTRISPLRREGPVYSGKLSREMICQVLLQGERLEDYLTFFRGMGSLPQNVEVELRSWAGHIERVVIYAGGVYLESLADRERIRQEGEIAPAIVGEPPGGLILREGERVLDRLIEKGYAPLAKRAVQPEVRPISEEKWLLPFSGRDPWLLQILSKIAEKTGETAEGEVYRLVPEKLDRCDLPRETLLAFWQKYLPIPSRGPWRRLFPQPQEEKKGAKGRSAARSLKMTPYLKVELPDPETCERLKAYLTQKGMEFIAIDRSSIFVSAEAKAVIAKGEWC</sequence>
<evidence type="ECO:0008006" key="3">
    <source>
        <dbReference type="Google" id="ProtNLM"/>
    </source>
</evidence>
<protein>
    <recommendedName>
        <fullName evidence="3">Helicase XPB/Ssl2 N-terminal domain-containing protein</fullName>
    </recommendedName>
</protein>
<dbReference type="EMBL" id="JACPRF010000333">
    <property type="protein sequence ID" value="MBI2877389.1"/>
    <property type="molecule type" value="Genomic_DNA"/>
</dbReference>
<dbReference type="Proteomes" id="UP000769766">
    <property type="component" value="Unassembled WGS sequence"/>
</dbReference>
<organism evidence="1 2">
    <name type="scientific">Tectimicrobiota bacterium</name>
    <dbReference type="NCBI Taxonomy" id="2528274"/>
    <lineage>
        <taxon>Bacteria</taxon>
        <taxon>Pseudomonadati</taxon>
        <taxon>Nitrospinota/Tectimicrobiota group</taxon>
        <taxon>Candidatus Tectimicrobiota</taxon>
    </lineage>
</organism>
<evidence type="ECO:0000313" key="2">
    <source>
        <dbReference type="Proteomes" id="UP000769766"/>
    </source>
</evidence>
<reference evidence="1" key="1">
    <citation type="submission" date="2020-07" db="EMBL/GenBank/DDBJ databases">
        <title>Huge and variable diversity of episymbiotic CPR bacteria and DPANN archaea in groundwater ecosystems.</title>
        <authorList>
            <person name="He C.Y."/>
            <person name="Keren R."/>
            <person name="Whittaker M."/>
            <person name="Farag I.F."/>
            <person name="Doudna J."/>
            <person name="Cate J.H.D."/>
            <person name="Banfield J.F."/>
        </authorList>
    </citation>
    <scope>NUCLEOTIDE SEQUENCE</scope>
    <source>
        <strain evidence="1">NC_groundwater_672_Ag_B-0.1um_62_36</strain>
    </source>
</reference>